<dbReference type="EMBL" id="FOFS01000010">
    <property type="protein sequence ID" value="SEQ75117.1"/>
    <property type="molecule type" value="Genomic_DNA"/>
</dbReference>
<dbReference type="NCBIfam" id="NF001266">
    <property type="entry name" value="PRK00228.1-1"/>
    <property type="match status" value="1"/>
</dbReference>
<dbReference type="OrthoDB" id="9807486at2"/>
<dbReference type="PANTHER" id="PTHR30327">
    <property type="entry name" value="UNCHARACTERIZED PROTEIN YQGE"/>
    <property type="match status" value="1"/>
</dbReference>
<accession>A0A1H9IKP5</accession>
<gene>
    <name evidence="3" type="ORF">SAMN04488038_11076</name>
</gene>
<dbReference type="InterPro" id="IPR003774">
    <property type="entry name" value="AlgH-like"/>
</dbReference>
<dbReference type="PANTHER" id="PTHR30327:SF1">
    <property type="entry name" value="UPF0301 PROTEIN YQGE"/>
    <property type="match status" value="1"/>
</dbReference>
<keyword evidence="4" id="KW-1185">Reference proteome</keyword>
<dbReference type="AlphaFoldDB" id="A0A1H9IKP5"/>
<evidence type="ECO:0000313" key="3">
    <source>
        <dbReference type="EMBL" id="SEQ75117.1"/>
    </source>
</evidence>
<dbReference type="HAMAP" id="MF_00758">
    <property type="entry name" value="UPF0301"/>
    <property type="match status" value="1"/>
</dbReference>
<evidence type="ECO:0000313" key="4">
    <source>
        <dbReference type="Proteomes" id="UP000199233"/>
    </source>
</evidence>
<dbReference type="STRING" id="489703.SAMN04488038_11076"/>
<organism evidence="3 4">
    <name type="scientific">Solimonas aquatica</name>
    <dbReference type="NCBI Taxonomy" id="489703"/>
    <lineage>
        <taxon>Bacteria</taxon>
        <taxon>Pseudomonadati</taxon>
        <taxon>Pseudomonadota</taxon>
        <taxon>Gammaproteobacteria</taxon>
        <taxon>Nevskiales</taxon>
        <taxon>Nevskiaceae</taxon>
        <taxon>Solimonas</taxon>
    </lineage>
</organism>
<sequence>MREEASLKHQFLIAMPSLQDEHFRQSVSLMCEHGDEGAIGLVINKPTELKLSEMLEQLGLEHEALDAQAAEASVFWGGPVQPERGFVVHRGPGGWESTLALSDDLYITTSNDVLRAIGRGEGPREFMVMLGYAGWDAGQLESEILHNAWLNAQISEQILFELPARDRWQAATRLLGVDVTQLAGDAGHA</sequence>
<dbReference type="GO" id="GO:0005829">
    <property type="term" value="C:cytosol"/>
    <property type="evidence" value="ECO:0007669"/>
    <property type="project" value="TreeGrafter"/>
</dbReference>
<dbReference type="RefSeq" id="WP_093286999.1">
    <property type="nucleotide sequence ID" value="NZ_FOFS01000010.1"/>
</dbReference>
<reference evidence="3 4" key="1">
    <citation type="submission" date="2016-10" db="EMBL/GenBank/DDBJ databases">
        <authorList>
            <person name="de Groot N.N."/>
        </authorList>
    </citation>
    <scope>NUCLEOTIDE SEQUENCE [LARGE SCALE GENOMIC DNA]</scope>
    <source>
        <strain evidence="3 4">DSM 25927</strain>
    </source>
</reference>
<proteinExistence type="inferred from homology"/>
<dbReference type="SUPFAM" id="SSF143456">
    <property type="entry name" value="VC0467-like"/>
    <property type="match status" value="1"/>
</dbReference>
<evidence type="ECO:0000256" key="1">
    <source>
        <dbReference type="ARBA" id="ARBA00009600"/>
    </source>
</evidence>
<dbReference type="Pfam" id="PF02622">
    <property type="entry name" value="DUF179"/>
    <property type="match status" value="1"/>
</dbReference>
<comment type="similarity">
    <text evidence="1 2">Belongs to the UPF0301 (AlgH) family.</text>
</comment>
<dbReference type="Proteomes" id="UP000199233">
    <property type="component" value="Unassembled WGS sequence"/>
</dbReference>
<evidence type="ECO:0000256" key="2">
    <source>
        <dbReference type="HAMAP-Rule" id="MF_00758"/>
    </source>
</evidence>
<dbReference type="Gene3D" id="3.40.1740.10">
    <property type="entry name" value="VC0467-like"/>
    <property type="match status" value="1"/>
</dbReference>
<protein>
    <recommendedName>
        <fullName evidence="2">UPF0301 protein SAMN04488038_11076</fullName>
    </recommendedName>
</protein>
<name>A0A1H9IKP5_9GAMM</name>